<protein>
    <recommendedName>
        <fullName evidence="1">YvlB/LiaX N-terminal domain-containing protein</fullName>
    </recommendedName>
</protein>
<proteinExistence type="predicted"/>
<gene>
    <name evidence="2" type="ORF">GH885_06045</name>
</gene>
<evidence type="ECO:0000313" key="2">
    <source>
        <dbReference type="EMBL" id="MRI65907.1"/>
    </source>
</evidence>
<evidence type="ECO:0000259" key="1">
    <source>
        <dbReference type="Pfam" id="PF22746"/>
    </source>
</evidence>
<dbReference type="AlphaFoldDB" id="A0A6N7QUV7"/>
<reference evidence="2 3" key="1">
    <citation type="submission" date="2019-10" db="EMBL/GenBank/DDBJ databases">
        <title>Gracilibacillus salitolerans sp. nov., a moderate halophile isolated from a saline soil in northwest China.</title>
        <authorList>
            <person name="Gan L."/>
        </authorList>
    </citation>
    <scope>NUCLEOTIDE SEQUENCE [LARGE SCALE GENOMIC DNA]</scope>
    <source>
        <strain evidence="2 3">TP2-8</strain>
    </source>
</reference>
<sequence>MENEIMKVLELVQEGKLSNSEAAEIISTLKEEAASPAVENNSYMSKSLKVIIDSDGDKVNVNLPLKLVKSLHGAIENIPAVQEHLGGADINLILDAISNNVEGPIVDVDSAKGEIVKIVIE</sequence>
<feature type="domain" description="YvlB/LiaX N-terminal" evidence="1">
    <location>
        <begin position="3"/>
        <end position="32"/>
    </location>
</feature>
<comment type="caution">
    <text evidence="2">The sequence shown here is derived from an EMBL/GenBank/DDBJ whole genome shotgun (WGS) entry which is preliminary data.</text>
</comment>
<dbReference type="RefSeq" id="WP_153834680.1">
    <property type="nucleotide sequence ID" value="NZ_JBHUMW010000018.1"/>
</dbReference>
<dbReference type="InterPro" id="IPR053959">
    <property type="entry name" value="YvlB/LiaX_N"/>
</dbReference>
<keyword evidence="3" id="KW-1185">Reference proteome</keyword>
<dbReference type="Proteomes" id="UP000435187">
    <property type="component" value="Unassembled WGS sequence"/>
</dbReference>
<name>A0A6N7QUV7_9BACI</name>
<evidence type="ECO:0000313" key="3">
    <source>
        <dbReference type="Proteomes" id="UP000435187"/>
    </source>
</evidence>
<dbReference type="Pfam" id="PF22746">
    <property type="entry name" value="SHOCT-like_DUF2089-C"/>
    <property type="match status" value="1"/>
</dbReference>
<dbReference type="EMBL" id="WJEE01000009">
    <property type="protein sequence ID" value="MRI65907.1"/>
    <property type="molecule type" value="Genomic_DNA"/>
</dbReference>
<organism evidence="2 3">
    <name type="scientific">Gracilibacillus thailandensis</name>
    <dbReference type="NCBI Taxonomy" id="563735"/>
    <lineage>
        <taxon>Bacteria</taxon>
        <taxon>Bacillati</taxon>
        <taxon>Bacillota</taxon>
        <taxon>Bacilli</taxon>
        <taxon>Bacillales</taxon>
        <taxon>Bacillaceae</taxon>
        <taxon>Gracilibacillus</taxon>
    </lineage>
</organism>
<accession>A0A6N7QUV7</accession>